<evidence type="ECO:0000313" key="1">
    <source>
        <dbReference type="EMBL" id="EMN88791.1"/>
    </source>
</evidence>
<gene>
    <name evidence="1" type="ORF">LEP1GSC108_1443</name>
</gene>
<reference evidence="1 2" key="1">
    <citation type="submission" date="2013-01" db="EMBL/GenBank/DDBJ databases">
        <authorList>
            <person name="Harkins D.M."/>
            <person name="Durkin A.S."/>
            <person name="Brinkac L.M."/>
            <person name="Haft D.H."/>
            <person name="Selengut J.D."/>
            <person name="Sanka R."/>
            <person name="DePew J."/>
            <person name="Purushe J."/>
            <person name="Chanthongthip A."/>
            <person name="Lattana O."/>
            <person name="Phetsouvanh R."/>
            <person name="Newton P.N."/>
            <person name="Vinetz J.M."/>
            <person name="Sutton G.G."/>
            <person name="Nierman W.C."/>
            <person name="Fouts D.E."/>
        </authorList>
    </citation>
    <scope>NUCLEOTIDE SEQUENCE [LARGE SCALE GENOMIC DNA]</scope>
    <source>
        <strain evidence="1 2">UI 13098</strain>
    </source>
</reference>
<proteinExistence type="predicted"/>
<accession>M6PZQ0</accession>
<sequence>MPTETEIPRFYSPEGEPVLRARMFAGKIELLISAPDPNAKSEFPSLEKVWKHSKRLEINTMGGGNAIILFGENDDDPWYKNDPLAGQGNEIIERLSDWGPAPICNTSYGLHMGPFYVYDTSGERGYAGEPVLKKVSRPSWDSDFRDFGQSGTDMVIGSSLNLSFGVGGVFLRVLGRELLGGHIKLDDLFMPHAIFRAKIRETGPWYLVNRIQGRYAEVINNPDQEEDTILFREGLLSEISKTLGDTRFVDGDIAVAQKEIQKLENEGYICIT</sequence>
<dbReference type="Proteomes" id="UP000012118">
    <property type="component" value="Unassembled WGS sequence"/>
</dbReference>
<evidence type="ECO:0000313" key="2">
    <source>
        <dbReference type="Proteomes" id="UP000012118"/>
    </source>
</evidence>
<comment type="caution">
    <text evidence="1">The sequence shown here is derived from an EMBL/GenBank/DDBJ whole genome shotgun (WGS) entry which is preliminary data.</text>
</comment>
<keyword evidence="2" id="KW-1185">Reference proteome</keyword>
<protein>
    <submittedName>
        <fullName evidence="1">Uncharacterized protein</fullName>
    </submittedName>
</protein>
<organism evidence="1 2">
    <name type="scientific">Leptospira weilii str. UI 13098</name>
    <dbReference type="NCBI Taxonomy" id="1088542"/>
    <lineage>
        <taxon>Bacteria</taxon>
        <taxon>Pseudomonadati</taxon>
        <taxon>Spirochaetota</taxon>
        <taxon>Spirochaetia</taxon>
        <taxon>Leptospirales</taxon>
        <taxon>Leptospiraceae</taxon>
        <taxon>Leptospira</taxon>
    </lineage>
</organism>
<name>M6PZQ0_9LEPT</name>
<dbReference type="AlphaFoldDB" id="M6PZQ0"/>
<dbReference type="EMBL" id="AHNU02000073">
    <property type="protein sequence ID" value="EMN88791.1"/>
    <property type="molecule type" value="Genomic_DNA"/>
</dbReference>